<evidence type="ECO:0000259" key="8">
    <source>
        <dbReference type="PROSITE" id="PS51464"/>
    </source>
</evidence>
<dbReference type="HOGENOM" id="CLU_012520_7_0_2"/>
<dbReference type="eggNOG" id="arCOG00057">
    <property type="taxonomic scope" value="Archaea"/>
</dbReference>
<dbReference type="GO" id="GO:0004360">
    <property type="term" value="F:glutamine-fructose-6-phosphate transaminase (isomerizing) activity"/>
    <property type="evidence" value="ECO:0007669"/>
    <property type="project" value="UniProtKB-EC"/>
</dbReference>
<dbReference type="InterPro" id="IPR005855">
    <property type="entry name" value="GFAT"/>
</dbReference>
<evidence type="ECO:0000313" key="10">
    <source>
        <dbReference type="Proteomes" id="UP000006903"/>
    </source>
</evidence>
<reference evidence="9 10" key="1">
    <citation type="journal article" date="2009" name="J. Bacteriol.">
        <title>Complete genome sequence of the anaerobic, protein-degrading hyperthermophilic crenarchaeon Desulfurococcus kamchatkensis.</title>
        <authorList>
            <person name="Ravin N.V."/>
            <person name="Mardanov A.V."/>
            <person name="Beletsky A.V."/>
            <person name="Kublanov I.V."/>
            <person name="Kolganova T.V."/>
            <person name="Lebedinsky A.V."/>
            <person name="Chernyh N.A."/>
            <person name="Bonch-Osmolovskaya E.A."/>
            <person name="Skryabin K.G."/>
        </authorList>
    </citation>
    <scope>NUCLEOTIDE SEQUENCE [LARGE SCALE GENOMIC DNA]</scope>
    <source>
        <strain evidence="10">DSM 18924 / JCM 16383 / VKM B-2413 / 1221n</strain>
    </source>
</reference>
<dbReference type="InterPro" id="IPR035490">
    <property type="entry name" value="GlmS/FrlB_SIS"/>
</dbReference>
<dbReference type="EC" id="2.6.1.16" evidence="2"/>
<dbReference type="GO" id="GO:0006487">
    <property type="term" value="P:protein N-linked glycosylation"/>
    <property type="evidence" value="ECO:0007669"/>
    <property type="project" value="TreeGrafter"/>
</dbReference>
<dbReference type="Gene3D" id="3.60.20.10">
    <property type="entry name" value="Glutamine Phosphoribosylpyrophosphate, subunit 1, domain 1"/>
    <property type="match status" value="1"/>
</dbReference>
<evidence type="ECO:0000259" key="7">
    <source>
        <dbReference type="PROSITE" id="PS51278"/>
    </source>
</evidence>
<dbReference type="Pfam" id="PF01380">
    <property type="entry name" value="SIS"/>
    <property type="match status" value="2"/>
</dbReference>
<organism evidence="9 10">
    <name type="scientific">Desulfurococcus amylolyticus (strain DSM 18924 / JCM 16383 / VKM B-2413 / 1221n)</name>
    <name type="common">Desulfurococcus kamchatkensis</name>
    <dbReference type="NCBI Taxonomy" id="490899"/>
    <lineage>
        <taxon>Archaea</taxon>
        <taxon>Thermoproteota</taxon>
        <taxon>Thermoprotei</taxon>
        <taxon>Desulfurococcales</taxon>
        <taxon>Desulfurococcaceae</taxon>
        <taxon>Desulfurococcus</taxon>
    </lineage>
</organism>
<dbReference type="Gene3D" id="3.40.50.10490">
    <property type="entry name" value="Glucose-6-phosphate isomerase like protein, domain 1"/>
    <property type="match status" value="2"/>
</dbReference>
<dbReference type="PROSITE" id="PS51278">
    <property type="entry name" value="GATASE_TYPE_2"/>
    <property type="match status" value="1"/>
</dbReference>
<dbReference type="STRING" id="490899.DKAM_1458"/>
<protein>
    <recommendedName>
        <fullName evidence="2">glutamine--fructose-6-phosphate transaminase (isomerizing)</fullName>
        <ecNumber evidence="2">2.6.1.16</ecNumber>
    </recommendedName>
</protein>
<accession>B8D6Q3</accession>
<keyword evidence="6" id="KW-0315">Glutamine amidotransferase</keyword>
<evidence type="ECO:0000256" key="4">
    <source>
        <dbReference type="ARBA" id="ARBA00022679"/>
    </source>
</evidence>
<dbReference type="NCBIfam" id="NF001484">
    <property type="entry name" value="PRK00331.1"/>
    <property type="match status" value="1"/>
</dbReference>
<proteinExistence type="predicted"/>
<dbReference type="GO" id="GO:0006002">
    <property type="term" value="P:fructose 6-phosphate metabolic process"/>
    <property type="evidence" value="ECO:0007669"/>
    <property type="project" value="TreeGrafter"/>
</dbReference>
<evidence type="ECO:0000256" key="3">
    <source>
        <dbReference type="ARBA" id="ARBA00022576"/>
    </source>
</evidence>
<dbReference type="InterPro" id="IPR029055">
    <property type="entry name" value="Ntn_hydrolases_N"/>
</dbReference>
<comment type="catalytic activity">
    <reaction evidence="1">
        <text>D-fructose 6-phosphate + L-glutamine = D-glucosamine 6-phosphate + L-glutamate</text>
        <dbReference type="Rhea" id="RHEA:13237"/>
        <dbReference type="ChEBI" id="CHEBI:29985"/>
        <dbReference type="ChEBI" id="CHEBI:58359"/>
        <dbReference type="ChEBI" id="CHEBI:58725"/>
        <dbReference type="ChEBI" id="CHEBI:61527"/>
        <dbReference type="EC" id="2.6.1.16"/>
    </reaction>
</comment>
<dbReference type="PANTHER" id="PTHR10937:SF0">
    <property type="entry name" value="GLUTAMINE--FRUCTOSE-6-PHOSPHATE TRANSAMINASE (ISOMERIZING)"/>
    <property type="match status" value="1"/>
</dbReference>
<dbReference type="Proteomes" id="UP000006903">
    <property type="component" value="Chromosome"/>
</dbReference>
<dbReference type="MEROPS" id="C44.A08"/>
<evidence type="ECO:0000256" key="6">
    <source>
        <dbReference type="ARBA" id="ARBA00022962"/>
    </source>
</evidence>
<keyword evidence="3" id="KW-0032">Aminotransferase</keyword>
<dbReference type="CDD" id="cd05008">
    <property type="entry name" value="SIS_GlmS_GlmD_1"/>
    <property type="match status" value="1"/>
</dbReference>
<gene>
    <name evidence="9" type="ordered locus">DKAM_1458</name>
</gene>
<keyword evidence="4" id="KW-0808">Transferase</keyword>
<dbReference type="PROSITE" id="PS51464">
    <property type="entry name" value="SIS"/>
    <property type="match status" value="2"/>
</dbReference>
<sequence length="604" mass="65973">MGGIFGVICSTTIPRGLIVTGLRRLLYRGYNGIGVVFPVDKGLEIRKAPGHLDDVVKQVDLENIPSRIALAHTRYASRGWPVYENTHPLTDCNGGIAVVGDGIIDNYEAYRTELEKEGHILRSRTDTEIAAHLLEKYYTMERDLLRALLRIGSELKGLYSLAFLVSGVDGILFIQNGQPLVIGIGSQCVYLSSDLTSLHGLADTAYIIEDGMAGLISLEKQVLYRISTGEHVDLASLQSKRVKYGIEYVEKAGFPHYMLKEIYETPDAIYRTTIAIMDKYLRLASMIIHGARDVYIVANGSSLHAGLVASYYFAELAGISITPVSAAEFPYSILESITTGSVLIAVSQSGETSDVINSVKLAKQRGAVIIGVTNNVGSRLALESNVYLPIGAGPEIAVPATKSFSSTIAALLLLASYTGIFNGRQSFNDYNTIINEIRNTSKELKELITRFDSRITSIVNSLPLFYNVYVAGSGITYPIALEGALKLKEAALIHAEGVQLGELRHGPLTLVSHEFPVILIEPFEEPAKQLYLKVVKEVLNRDAILFSININDVPCKNICVEVPGKKYLYPVIATIPLQLFSYRIGVKLGRPIDHPPGLAKAITT</sequence>
<dbReference type="KEGG" id="dka:DKAM_1458"/>
<evidence type="ECO:0000256" key="1">
    <source>
        <dbReference type="ARBA" id="ARBA00001031"/>
    </source>
</evidence>
<evidence type="ECO:0000256" key="2">
    <source>
        <dbReference type="ARBA" id="ARBA00012916"/>
    </source>
</evidence>
<dbReference type="EMBL" id="CP001140">
    <property type="protein sequence ID" value="ACL11784.1"/>
    <property type="molecule type" value="Genomic_DNA"/>
</dbReference>
<keyword evidence="5" id="KW-0677">Repeat</keyword>
<dbReference type="InterPro" id="IPR035466">
    <property type="entry name" value="GlmS/AgaS_SIS"/>
</dbReference>
<dbReference type="CDD" id="cd05009">
    <property type="entry name" value="SIS_GlmS_GlmD_2"/>
    <property type="match status" value="1"/>
</dbReference>
<dbReference type="GeneID" id="7171683"/>
<feature type="domain" description="Glutamine amidotransferase type-2" evidence="7">
    <location>
        <begin position="2"/>
        <end position="219"/>
    </location>
</feature>
<evidence type="ECO:0000256" key="5">
    <source>
        <dbReference type="ARBA" id="ARBA00022737"/>
    </source>
</evidence>
<dbReference type="InterPro" id="IPR001347">
    <property type="entry name" value="SIS_dom"/>
</dbReference>
<dbReference type="RefSeq" id="WP_012609125.1">
    <property type="nucleotide sequence ID" value="NC_011766.1"/>
</dbReference>
<dbReference type="SUPFAM" id="SSF56235">
    <property type="entry name" value="N-terminal nucleophile aminohydrolases (Ntn hydrolases)"/>
    <property type="match status" value="1"/>
</dbReference>
<dbReference type="InterPro" id="IPR046348">
    <property type="entry name" value="SIS_dom_sf"/>
</dbReference>
<dbReference type="GO" id="GO:0006047">
    <property type="term" value="P:UDP-N-acetylglucosamine metabolic process"/>
    <property type="evidence" value="ECO:0007669"/>
    <property type="project" value="TreeGrafter"/>
</dbReference>
<dbReference type="InterPro" id="IPR017932">
    <property type="entry name" value="GATase_2_dom"/>
</dbReference>
<dbReference type="Pfam" id="PF13522">
    <property type="entry name" value="GATase_6"/>
    <property type="match status" value="1"/>
</dbReference>
<name>B8D6Q3_DESA1</name>
<dbReference type="SUPFAM" id="SSF53697">
    <property type="entry name" value="SIS domain"/>
    <property type="match status" value="1"/>
</dbReference>
<dbReference type="AlphaFoldDB" id="B8D6Q3"/>
<evidence type="ECO:0000313" key="9">
    <source>
        <dbReference type="EMBL" id="ACL11784.1"/>
    </source>
</evidence>
<feature type="domain" description="SIS" evidence="8">
    <location>
        <begin position="458"/>
        <end position="595"/>
    </location>
</feature>
<dbReference type="NCBIfam" id="TIGR01135">
    <property type="entry name" value="glmS"/>
    <property type="match status" value="1"/>
</dbReference>
<dbReference type="GO" id="GO:0097367">
    <property type="term" value="F:carbohydrate derivative binding"/>
    <property type="evidence" value="ECO:0007669"/>
    <property type="project" value="InterPro"/>
</dbReference>
<feature type="domain" description="SIS" evidence="8">
    <location>
        <begin position="283"/>
        <end position="426"/>
    </location>
</feature>
<dbReference type="PANTHER" id="PTHR10937">
    <property type="entry name" value="GLUCOSAMINE--FRUCTOSE-6-PHOSPHATE AMINOTRANSFERASE, ISOMERIZING"/>
    <property type="match status" value="1"/>
</dbReference>